<accession>X0UZZ5</accession>
<gene>
    <name evidence="1" type="ORF">S01H1_41127</name>
</gene>
<dbReference type="AlphaFoldDB" id="X0UZZ5"/>
<evidence type="ECO:0000313" key="1">
    <source>
        <dbReference type="EMBL" id="GAG11410.1"/>
    </source>
</evidence>
<feature type="non-terminal residue" evidence="1">
    <location>
        <position position="266"/>
    </location>
</feature>
<name>X0UZZ5_9ZZZZ</name>
<reference evidence="1" key="1">
    <citation type="journal article" date="2014" name="Front. Microbiol.">
        <title>High frequency of phylogenetically diverse reductive dehalogenase-homologous genes in deep subseafloor sedimentary metagenomes.</title>
        <authorList>
            <person name="Kawai M."/>
            <person name="Futagami T."/>
            <person name="Toyoda A."/>
            <person name="Takaki Y."/>
            <person name="Nishi S."/>
            <person name="Hori S."/>
            <person name="Arai W."/>
            <person name="Tsubouchi T."/>
            <person name="Morono Y."/>
            <person name="Uchiyama I."/>
            <person name="Ito T."/>
            <person name="Fujiyama A."/>
            <person name="Inagaki F."/>
            <person name="Takami H."/>
        </authorList>
    </citation>
    <scope>NUCLEOTIDE SEQUENCE</scope>
    <source>
        <strain evidence="1">Expedition CK06-06</strain>
    </source>
</reference>
<sequence>SLPEGRERKALSRKLSMVRGERPPVPVLYLDTPLIENIIRYALGQPLAEPIAANSRALYDKVMDMVKDGKLICPEDSFHREALQMGGAQAWEGLNIIRTLSEGLSFKHSQSIEDFQVFRALRGFIDGNGPVNYRKFWQDAFQKETVNAIMKKRPSVVFKGVLALAEKSGTAASRQGGEESIFTRLRIRCDDASLKDERQLQQRSTRHLRDLVRLGMKYQSITGETQKRRFDGFWAGQKLDLPIALWNHYGGKPEGLKGLISFYESK</sequence>
<dbReference type="EMBL" id="BARS01026065">
    <property type="protein sequence ID" value="GAG11410.1"/>
    <property type="molecule type" value="Genomic_DNA"/>
</dbReference>
<feature type="non-terminal residue" evidence="1">
    <location>
        <position position="1"/>
    </location>
</feature>
<proteinExistence type="predicted"/>
<protein>
    <submittedName>
        <fullName evidence="1">Uncharacterized protein</fullName>
    </submittedName>
</protein>
<organism evidence="1">
    <name type="scientific">marine sediment metagenome</name>
    <dbReference type="NCBI Taxonomy" id="412755"/>
    <lineage>
        <taxon>unclassified sequences</taxon>
        <taxon>metagenomes</taxon>
        <taxon>ecological metagenomes</taxon>
    </lineage>
</organism>
<comment type="caution">
    <text evidence="1">The sequence shown here is derived from an EMBL/GenBank/DDBJ whole genome shotgun (WGS) entry which is preliminary data.</text>
</comment>